<gene>
    <name evidence="3" type="ORF">CIB95_09630</name>
</gene>
<sequence length="428" mass="47984">MLSLYDRIKSKKDNPEQNDQRELEIVNLIQSIRADLLFEAQTQNIDGQTKENLEKNVKQLLENYLRKSERFLPKEEKQGLIEQIVQDISGLGPLQPLLDNEDISEIMINGPKQVFIEKKGKLTLSSTKFINDSHVMNVIDKIIAPLGRRLDESSPKVDARLPDGSRINAIIPPLALNGPTVTIRKFQKDRLTINHLIQYKSLNREMANFLHTAVRGRMNVLVAGGTGSGKTTLLNILSSFIPKDERIVTIEDAAELTLNQPHVVSLETRPPNIEGKGEITIRDLVINSLRMRPDRIIVGEVRGGEALDMLQAMNTGHDGSLSTIHANTPRDVISRLETLILMSGYDLPMKAIRQQIASAVDLIVLQKRFSDGSRKITHVTLVEGMENETITLQDLFVFEEVTTYKNSKVSGRYVKVGAPPKINGHGWE</sequence>
<accession>A0A263BTH9</accession>
<comment type="caution">
    <text evidence="3">The sequence shown here is derived from an EMBL/GenBank/DDBJ whole genome shotgun (WGS) entry which is preliminary data.</text>
</comment>
<dbReference type="InterPro" id="IPR027417">
    <property type="entry name" value="P-loop_NTPase"/>
</dbReference>
<dbReference type="PANTHER" id="PTHR30486">
    <property type="entry name" value="TWITCHING MOTILITY PROTEIN PILT"/>
    <property type="match status" value="1"/>
</dbReference>
<evidence type="ECO:0000313" key="4">
    <source>
        <dbReference type="Proteomes" id="UP000217083"/>
    </source>
</evidence>
<organism evidence="3 4">
    <name type="scientific">Lottiidibacillus patelloidae</name>
    <dbReference type="NCBI Taxonomy" id="2670334"/>
    <lineage>
        <taxon>Bacteria</taxon>
        <taxon>Bacillati</taxon>
        <taxon>Bacillota</taxon>
        <taxon>Bacilli</taxon>
        <taxon>Bacillales</taxon>
        <taxon>Bacillaceae</taxon>
        <taxon>Lottiidibacillus</taxon>
    </lineage>
</organism>
<feature type="domain" description="Bacterial type II secretion system protein E" evidence="2">
    <location>
        <begin position="90"/>
        <end position="367"/>
    </location>
</feature>
<dbReference type="SUPFAM" id="SSF52540">
    <property type="entry name" value="P-loop containing nucleoside triphosphate hydrolases"/>
    <property type="match status" value="1"/>
</dbReference>
<dbReference type="GO" id="GO:0016887">
    <property type="term" value="F:ATP hydrolysis activity"/>
    <property type="evidence" value="ECO:0007669"/>
    <property type="project" value="InterPro"/>
</dbReference>
<dbReference type="InterPro" id="IPR050921">
    <property type="entry name" value="T4SS_GSP_E_ATPase"/>
</dbReference>
<dbReference type="EMBL" id="NPIA01000004">
    <property type="protein sequence ID" value="OZM57020.1"/>
    <property type="molecule type" value="Genomic_DNA"/>
</dbReference>
<dbReference type="PANTHER" id="PTHR30486:SF15">
    <property type="entry name" value="TYPE II_IV SECRETION SYSTEM ATPASE"/>
    <property type="match status" value="1"/>
</dbReference>
<name>A0A263BTH9_9BACI</name>
<protein>
    <submittedName>
        <fullName evidence="3">Type II secretion system protein E</fullName>
    </submittedName>
</protein>
<proteinExistence type="inferred from homology"/>
<dbReference type="Pfam" id="PF00437">
    <property type="entry name" value="T2SSE"/>
    <property type="match status" value="1"/>
</dbReference>
<evidence type="ECO:0000259" key="2">
    <source>
        <dbReference type="Pfam" id="PF00437"/>
    </source>
</evidence>
<dbReference type="CDD" id="cd01130">
    <property type="entry name" value="VirB11-like_ATPase"/>
    <property type="match status" value="1"/>
</dbReference>
<comment type="similarity">
    <text evidence="1">Belongs to the GSP E family.</text>
</comment>
<evidence type="ECO:0000313" key="3">
    <source>
        <dbReference type="EMBL" id="OZM57020.1"/>
    </source>
</evidence>
<dbReference type="InterPro" id="IPR001482">
    <property type="entry name" value="T2SS/T4SS_dom"/>
</dbReference>
<dbReference type="Gene3D" id="3.30.450.380">
    <property type="match status" value="1"/>
</dbReference>
<keyword evidence="4" id="KW-1185">Reference proteome</keyword>
<reference evidence="4" key="1">
    <citation type="submission" date="2017-08" db="EMBL/GenBank/DDBJ databases">
        <authorList>
            <person name="Huang Z."/>
        </authorList>
    </citation>
    <scope>NUCLEOTIDE SEQUENCE [LARGE SCALE GENOMIC DNA]</scope>
    <source>
        <strain evidence="4">SA5d-4</strain>
    </source>
</reference>
<evidence type="ECO:0000256" key="1">
    <source>
        <dbReference type="ARBA" id="ARBA00006611"/>
    </source>
</evidence>
<dbReference type="Proteomes" id="UP000217083">
    <property type="component" value="Unassembled WGS sequence"/>
</dbReference>
<reference evidence="3 4" key="2">
    <citation type="submission" date="2017-09" db="EMBL/GenBank/DDBJ databases">
        <title>Bacillus patelloidae sp. nov., isolated from the intestinal tract of a marine limpet.</title>
        <authorList>
            <person name="Liu R."/>
            <person name="Dong C."/>
            <person name="Shao Z."/>
        </authorList>
    </citation>
    <scope>NUCLEOTIDE SEQUENCE [LARGE SCALE GENOMIC DNA]</scope>
    <source>
        <strain evidence="3 4">SA5d-4</strain>
    </source>
</reference>
<dbReference type="AlphaFoldDB" id="A0A263BTH9"/>
<dbReference type="Gene3D" id="3.40.50.300">
    <property type="entry name" value="P-loop containing nucleotide triphosphate hydrolases"/>
    <property type="match status" value="1"/>
</dbReference>